<evidence type="ECO:0000313" key="3">
    <source>
        <dbReference type="Proteomes" id="UP000258309"/>
    </source>
</evidence>
<protein>
    <recommendedName>
        <fullName evidence="4">ASST-domain-containing protein</fullName>
    </recommendedName>
</protein>
<keyword evidence="1" id="KW-0472">Membrane</keyword>
<keyword evidence="1" id="KW-1133">Transmembrane helix</keyword>
<feature type="transmembrane region" description="Helical" evidence="1">
    <location>
        <begin position="511"/>
        <end position="531"/>
    </location>
</feature>
<dbReference type="InterPro" id="IPR011047">
    <property type="entry name" value="Quinoprotein_ADH-like_sf"/>
</dbReference>
<dbReference type="Pfam" id="PF14269">
    <property type="entry name" value="Arylsulfotran_2"/>
    <property type="match status" value="1"/>
</dbReference>
<comment type="caution">
    <text evidence="2">The sequence shown here is derived from an EMBL/GenBank/DDBJ whole genome shotgun (WGS) entry which is preliminary data.</text>
</comment>
<dbReference type="InterPro" id="IPR039535">
    <property type="entry name" value="ASST-like"/>
</dbReference>
<dbReference type="EMBL" id="NCSJ02000029">
    <property type="protein sequence ID" value="RFU33836.1"/>
    <property type="molecule type" value="Genomic_DNA"/>
</dbReference>
<evidence type="ECO:0000313" key="2">
    <source>
        <dbReference type="EMBL" id="RFU33836.1"/>
    </source>
</evidence>
<dbReference type="AlphaFoldDB" id="A0A3E2HK98"/>
<reference evidence="2 3" key="1">
    <citation type="submission" date="2018-05" db="EMBL/GenBank/DDBJ databases">
        <title>Draft genome sequence of Scytalidium lignicola DSM 105466, a ubiquitous saprotrophic fungus.</title>
        <authorList>
            <person name="Buettner E."/>
            <person name="Gebauer A.M."/>
            <person name="Hofrichter M."/>
            <person name="Liers C."/>
            <person name="Kellner H."/>
        </authorList>
    </citation>
    <scope>NUCLEOTIDE SEQUENCE [LARGE SCALE GENOMIC DNA]</scope>
    <source>
        <strain evidence="2 3">DSM 105466</strain>
    </source>
</reference>
<sequence>MTSEPDIKAPLFNITHYDEGTISPGYWFIDPYDGLGTRRSKTLASLFQVGAHMYDNRGELVWSGAAVFENRNSFDFKVIQINGTSHLSLILAENGERDMDLRGAGIIMDSQYTVQQKVHMPDSSNFNMHEFNVIEDGHSALVITWVPKWQSLEPQQDTARYAWVANSGFQEIDLRTNKVIFDWNSLDHIDVSTSRSLTAGGATSQQAWDWIHINSIDKDANGDYLVSARHTSTIYKVSGRDGSIIWQLGGNNSSFVHEDGFNFSFQHDARFRENNSTHTIISFLDNASNGQEAFATANISSVLYTDLRGSVQELPNSNIFVCWSDNGYISEFTSSGELALEAKFMSERFVVYRAYKFNFTGLPLYPPAVKAYAFGTTTETITTVFYVSWNGATEVTEWQFHGNGIGEPEFHLIGSTKKEGFETMYMSAGYQKYVYVEALDVQGISLGRSEVVETIVPSGLEFAGCSEGLCQIPEVKTPLLGYTTNKENQGDQDGSVSTSKESGSVYSLRNIILAFGGLVIVSLFFALRWWLRSRNFMANTKYEQVQSDESSLDEHALDKSRLDDA</sequence>
<dbReference type="OrthoDB" id="5427350at2759"/>
<dbReference type="PANTHER" id="PTHR35340">
    <property type="entry name" value="PQQ ENZYME REPEAT PROTEIN-RELATED"/>
    <property type="match status" value="1"/>
</dbReference>
<organism evidence="2 3">
    <name type="scientific">Scytalidium lignicola</name>
    <name type="common">Hyphomycete</name>
    <dbReference type="NCBI Taxonomy" id="5539"/>
    <lineage>
        <taxon>Eukaryota</taxon>
        <taxon>Fungi</taxon>
        <taxon>Dikarya</taxon>
        <taxon>Ascomycota</taxon>
        <taxon>Pezizomycotina</taxon>
        <taxon>Leotiomycetes</taxon>
        <taxon>Leotiomycetes incertae sedis</taxon>
        <taxon>Scytalidium</taxon>
    </lineage>
</organism>
<accession>A0A3E2HK98</accession>
<dbReference type="Proteomes" id="UP000258309">
    <property type="component" value="Unassembled WGS sequence"/>
</dbReference>
<proteinExistence type="predicted"/>
<keyword evidence="1" id="KW-0812">Transmembrane</keyword>
<dbReference type="InterPro" id="IPR053143">
    <property type="entry name" value="Arylsulfate_ST"/>
</dbReference>
<feature type="non-terminal residue" evidence="2">
    <location>
        <position position="565"/>
    </location>
</feature>
<dbReference type="OMA" id="WDPENEF"/>
<gene>
    <name evidence="2" type="ORF">B7463_g2515</name>
</gene>
<name>A0A3E2HK98_SCYLI</name>
<feature type="non-terminal residue" evidence="2">
    <location>
        <position position="1"/>
    </location>
</feature>
<evidence type="ECO:0000256" key="1">
    <source>
        <dbReference type="SAM" id="Phobius"/>
    </source>
</evidence>
<dbReference type="PANTHER" id="PTHR35340:SF8">
    <property type="entry name" value="ASST-DOMAIN-CONTAINING PROTEIN"/>
    <property type="match status" value="1"/>
</dbReference>
<keyword evidence="3" id="KW-1185">Reference proteome</keyword>
<dbReference type="STRING" id="5539.A0A3E2HK98"/>
<dbReference type="SUPFAM" id="SSF50998">
    <property type="entry name" value="Quinoprotein alcohol dehydrogenase-like"/>
    <property type="match status" value="1"/>
</dbReference>
<evidence type="ECO:0008006" key="4">
    <source>
        <dbReference type="Google" id="ProtNLM"/>
    </source>
</evidence>